<dbReference type="GO" id="GO:0004497">
    <property type="term" value="F:monooxygenase activity"/>
    <property type="evidence" value="ECO:0007669"/>
    <property type="project" value="UniProtKB-KW"/>
</dbReference>
<dbReference type="EMBL" id="MW394391">
    <property type="protein sequence ID" value="QQV92288.1"/>
    <property type="molecule type" value="Genomic_DNA"/>
</dbReference>
<evidence type="ECO:0000313" key="2">
    <source>
        <dbReference type="Proteomes" id="UP000596381"/>
    </source>
</evidence>
<dbReference type="Pfam" id="PF20137">
    <property type="entry name" value="BubE"/>
    <property type="match status" value="1"/>
</dbReference>
<keyword evidence="1" id="KW-0503">Monooxygenase</keyword>
<evidence type="ECO:0000313" key="1">
    <source>
        <dbReference type="EMBL" id="QQV92288.1"/>
    </source>
</evidence>
<accession>A0A7U0GBU0</accession>
<dbReference type="Proteomes" id="UP000596381">
    <property type="component" value="Segment"/>
</dbReference>
<sequence length="110" mass="12433">MRLDDGILTFFCPGCETTHSVSVEPTDPCYWTWNGSLEKPTLSPSVLTRSGHYVDGSHGCWCNYYTAHPEEEVVFKCYRCHSFIRDGNIEFLSDCSHKLAGQTVPLDPLK</sequence>
<keyword evidence="2" id="KW-1185">Reference proteome</keyword>
<protein>
    <submittedName>
        <fullName evidence="1">Putative ammonia monooxygenase</fullName>
    </submittedName>
</protein>
<keyword evidence="1" id="KW-0560">Oxidoreductase</keyword>
<organism evidence="1 2">
    <name type="scientific">Klebsiella phage vB_KpM_FBKp24</name>
    <dbReference type="NCBI Taxonomy" id="2801834"/>
    <lineage>
        <taxon>Viruses</taxon>
        <taxon>Duplodnaviria</taxon>
        <taxon>Heunggongvirae</taxon>
        <taxon>Uroviricota</taxon>
        <taxon>Caudoviricetes</taxon>
        <taxon>Chimalliviridae</taxon>
        <taxon>Maaswegvirus</taxon>
        <taxon>Maaswegvirus Kp24</taxon>
    </lineage>
</organism>
<reference evidence="1 2" key="1">
    <citation type="submission" date="2020-12" db="EMBL/GenBank/DDBJ databases">
        <title>Genomic characterization of four novel bacteriophages infecting Klebsiella pneumoniae.</title>
        <authorList>
            <person name="Estrada Bonilla B."/>
            <person name="Costa A.R."/>
            <person name="van Rossum T."/>
            <person name="Hagedoorn S."/>
            <person name="Wallinga H."/>
            <person name="Xiao M."/>
            <person name="Song W."/>
            <person name="Haas P.-J."/>
            <person name="Nobrega F.L."/>
            <person name="Brouns S.J.J."/>
        </authorList>
    </citation>
    <scope>NUCLEOTIDE SEQUENCE [LARGE SCALE GENOMIC DNA]</scope>
</reference>
<proteinExistence type="predicted"/>
<name>A0A7U0GBU0_9CAUD</name>
<gene>
    <name evidence="1" type="ORF">vBKpMFBKp24_238</name>
</gene>
<dbReference type="InterPro" id="IPR045384">
    <property type="entry name" value="DUF6527"/>
</dbReference>